<evidence type="ECO:0000256" key="1">
    <source>
        <dbReference type="ARBA" id="ARBA00004442"/>
    </source>
</evidence>
<comment type="similarity">
    <text evidence="2">Belongs to the outer membrane factor (OMF) (TC 1.B.17) family.</text>
</comment>
<keyword evidence="6" id="KW-0472">Membrane</keyword>
<dbReference type="Proteomes" id="UP000246352">
    <property type="component" value="Unassembled WGS sequence"/>
</dbReference>
<keyword evidence="3" id="KW-0813">Transport</keyword>
<proteinExistence type="inferred from homology"/>
<keyword evidence="7" id="KW-0998">Cell outer membrane</keyword>
<comment type="caution">
    <text evidence="8">The sequence shown here is derived from an EMBL/GenBank/DDBJ whole genome shotgun (WGS) entry which is preliminary data.</text>
</comment>
<gene>
    <name evidence="8" type="ORF">DFR52_105350</name>
</gene>
<dbReference type="Gene3D" id="1.20.1600.10">
    <property type="entry name" value="Outer membrane efflux proteins (OEP)"/>
    <property type="match status" value="1"/>
</dbReference>
<dbReference type="PANTHER" id="PTHR30026:SF20">
    <property type="entry name" value="OUTER MEMBRANE PROTEIN TOLC"/>
    <property type="match status" value="1"/>
</dbReference>
<dbReference type="GO" id="GO:1990281">
    <property type="term" value="C:efflux pump complex"/>
    <property type="evidence" value="ECO:0007669"/>
    <property type="project" value="TreeGrafter"/>
</dbReference>
<dbReference type="RefSeq" id="WP_110033772.1">
    <property type="nucleotide sequence ID" value="NZ_QGTR01000005.1"/>
</dbReference>
<keyword evidence="9" id="KW-1185">Reference proteome</keyword>
<organism evidence="8 9">
    <name type="scientific">Hoeflea marina</name>
    <dbReference type="NCBI Taxonomy" id="274592"/>
    <lineage>
        <taxon>Bacteria</taxon>
        <taxon>Pseudomonadati</taxon>
        <taxon>Pseudomonadota</taxon>
        <taxon>Alphaproteobacteria</taxon>
        <taxon>Hyphomicrobiales</taxon>
        <taxon>Rhizobiaceae</taxon>
        <taxon>Hoeflea</taxon>
    </lineage>
</organism>
<dbReference type="InterPro" id="IPR051906">
    <property type="entry name" value="TolC-like"/>
</dbReference>
<sequence length="465" mass="49775">MLPDLGGAMPLDWIKCECVGMATNLRAVWVLAGVVGACLLSACATAPSRQAAVADDTALPGTAGLRIATSHPSVLAAGERLAQAREKETIARADVLPEVNLTASETAYAGDLTTSTARTNGHNLGASVSLSLSKALAGVHGARAAGYATQAETEAVRRSVDRTIVELAMEKAGLERALKTEKIRSEHRKQLAAFFNRQERRFGAGEVSATELQVIRARVKFVESELVRIRSEAAFHRARLHALAGAIEVSEVDLVDLAGFVPATERQATAIAVARNPALREAEWRQNAASQNVSRAEKSLLPDISVSFNTVESSTSYTDNSSASGNGTNVRVDLRVPLFDGGRRLAELSIEKSRLREQAYTTQAQRRSTESDISGQWQGVMAAREMLSLAGSRVERNRRALSGTLEGESVGARSVDQVLDAYENLADAQIALIDAQAQVTVRSHELLATLGLLSEAYRTKPRGHS</sequence>
<comment type="subcellular location">
    <subcellularLocation>
        <location evidence="1">Cell outer membrane</location>
    </subcellularLocation>
</comment>
<dbReference type="EMBL" id="QGTR01000005">
    <property type="protein sequence ID" value="PWV98365.1"/>
    <property type="molecule type" value="Genomic_DNA"/>
</dbReference>
<dbReference type="PANTHER" id="PTHR30026">
    <property type="entry name" value="OUTER MEMBRANE PROTEIN TOLC"/>
    <property type="match status" value="1"/>
</dbReference>
<dbReference type="OrthoDB" id="7181739at2"/>
<dbReference type="SUPFAM" id="SSF56954">
    <property type="entry name" value="Outer membrane efflux proteins (OEP)"/>
    <property type="match status" value="1"/>
</dbReference>
<name>A0A317PEN3_9HYPH</name>
<evidence type="ECO:0000313" key="9">
    <source>
        <dbReference type="Proteomes" id="UP000246352"/>
    </source>
</evidence>
<dbReference type="AlphaFoldDB" id="A0A317PEN3"/>
<dbReference type="InterPro" id="IPR003423">
    <property type="entry name" value="OMP_efflux"/>
</dbReference>
<evidence type="ECO:0000313" key="8">
    <source>
        <dbReference type="EMBL" id="PWV98365.1"/>
    </source>
</evidence>
<protein>
    <submittedName>
        <fullName evidence="8">Outer membrane protein TolC</fullName>
    </submittedName>
</protein>
<reference evidence="8 9" key="1">
    <citation type="submission" date="2018-05" db="EMBL/GenBank/DDBJ databases">
        <title>Genomic Encyclopedia of Type Strains, Phase IV (KMG-IV): sequencing the most valuable type-strain genomes for metagenomic binning, comparative biology and taxonomic classification.</title>
        <authorList>
            <person name="Goeker M."/>
        </authorList>
    </citation>
    <scope>NUCLEOTIDE SEQUENCE [LARGE SCALE GENOMIC DNA]</scope>
    <source>
        <strain evidence="8 9">DSM 16791</strain>
    </source>
</reference>
<evidence type="ECO:0000256" key="5">
    <source>
        <dbReference type="ARBA" id="ARBA00022692"/>
    </source>
</evidence>
<accession>A0A317PEN3</accession>
<keyword evidence="5" id="KW-0812">Transmembrane</keyword>
<dbReference type="GO" id="GO:0015288">
    <property type="term" value="F:porin activity"/>
    <property type="evidence" value="ECO:0007669"/>
    <property type="project" value="TreeGrafter"/>
</dbReference>
<keyword evidence="4" id="KW-1134">Transmembrane beta strand</keyword>
<evidence type="ECO:0000256" key="6">
    <source>
        <dbReference type="ARBA" id="ARBA00023136"/>
    </source>
</evidence>
<dbReference type="Pfam" id="PF02321">
    <property type="entry name" value="OEP"/>
    <property type="match status" value="2"/>
</dbReference>
<evidence type="ECO:0000256" key="4">
    <source>
        <dbReference type="ARBA" id="ARBA00022452"/>
    </source>
</evidence>
<dbReference type="GO" id="GO:0009279">
    <property type="term" value="C:cell outer membrane"/>
    <property type="evidence" value="ECO:0007669"/>
    <property type="project" value="UniProtKB-SubCell"/>
</dbReference>
<dbReference type="GO" id="GO:0015562">
    <property type="term" value="F:efflux transmembrane transporter activity"/>
    <property type="evidence" value="ECO:0007669"/>
    <property type="project" value="InterPro"/>
</dbReference>
<evidence type="ECO:0000256" key="3">
    <source>
        <dbReference type="ARBA" id="ARBA00022448"/>
    </source>
</evidence>
<evidence type="ECO:0000256" key="2">
    <source>
        <dbReference type="ARBA" id="ARBA00007613"/>
    </source>
</evidence>
<evidence type="ECO:0000256" key="7">
    <source>
        <dbReference type="ARBA" id="ARBA00023237"/>
    </source>
</evidence>